<accession>A0AAD9TPC0</accession>
<keyword evidence="3" id="KW-1185">Reference proteome</keyword>
<evidence type="ECO:0000313" key="3">
    <source>
        <dbReference type="Proteomes" id="UP001280121"/>
    </source>
</evidence>
<dbReference type="PANTHER" id="PTHR47584:SF14">
    <property type="entry name" value="L10-INTERACTING MYB DOMAIN-CONTAINING PROTEIN-LIKE"/>
    <property type="match status" value="1"/>
</dbReference>
<protein>
    <recommendedName>
        <fullName evidence="1">Myb/SANT-like domain-containing protein</fullName>
    </recommendedName>
</protein>
<evidence type="ECO:0000259" key="1">
    <source>
        <dbReference type="Pfam" id="PF12776"/>
    </source>
</evidence>
<organism evidence="2 3">
    <name type="scientific">Dipteronia dyeriana</name>
    <dbReference type="NCBI Taxonomy" id="168575"/>
    <lineage>
        <taxon>Eukaryota</taxon>
        <taxon>Viridiplantae</taxon>
        <taxon>Streptophyta</taxon>
        <taxon>Embryophyta</taxon>
        <taxon>Tracheophyta</taxon>
        <taxon>Spermatophyta</taxon>
        <taxon>Magnoliopsida</taxon>
        <taxon>eudicotyledons</taxon>
        <taxon>Gunneridae</taxon>
        <taxon>Pentapetalae</taxon>
        <taxon>rosids</taxon>
        <taxon>malvids</taxon>
        <taxon>Sapindales</taxon>
        <taxon>Sapindaceae</taxon>
        <taxon>Hippocastanoideae</taxon>
        <taxon>Acereae</taxon>
        <taxon>Dipteronia</taxon>
    </lineage>
</organism>
<sequence length="285" mass="33200">DELFQQTKKRFTIFQLKSKFNRLRKKYREFSDLIAHTGFGWDPISNTVTAPEAVWAEYIKRVPGAKPYRKKGLDHYEILGDIFNTTTATGQLSFSSSQVPLPSDEDPCCVLHNFIRSQGRGDRMFREYENEDMLIEGEGEAEDQLDALLYQDEVYWKQRVRVNWLREGDRNTRFFRLKASERKARNRIHGLFDENENCSCSLDWPFNAEEIRLAVFAIGLIKALGPDGLPELFYQMFWDVVGPSVTKECLHCLNNECYLEAINDALVVLIPKVKNLILCTERRRV</sequence>
<feature type="domain" description="Myb/SANT-like" evidence="1">
    <location>
        <begin position="3"/>
        <end position="58"/>
    </location>
</feature>
<dbReference type="Pfam" id="PF12776">
    <property type="entry name" value="Myb_DNA-bind_3"/>
    <property type="match status" value="1"/>
</dbReference>
<dbReference type="AlphaFoldDB" id="A0AAD9TPC0"/>
<dbReference type="InterPro" id="IPR024752">
    <property type="entry name" value="Myb/SANT-like_dom"/>
</dbReference>
<reference evidence="2" key="1">
    <citation type="journal article" date="2023" name="Plant J.">
        <title>Genome sequences and population genomics provide insights into the demographic history, inbreeding, and mutation load of two 'living fossil' tree species of Dipteronia.</title>
        <authorList>
            <person name="Feng Y."/>
            <person name="Comes H.P."/>
            <person name="Chen J."/>
            <person name="Zhu S."/>
            <person name="Lu R."/>
            <person name="Zhang X."/>
            <person name="Li P."/>
            <person name="Qiu J."/>
            <person name="Olsen K.M."/>
            <person name="Qiu Y."/>
        </authorList>
    </citation>
    <scope>NUCLEOTIDE SEQUENCE</scope>
    <source>
        <strain evidence="2">KIB01</strain>
    </source>
</reference>
<name>A0AAD9TPC0_9ROSI</name>
<feature type="non-terminal residue" evidence="2">
    <location>
        <position position="285"/>
    </location>
</feature>
<proteinExistence type="predicted"/>
<evidence type="ECO:0000313" key="2">
    <source>
        <dbReference type="EMBL" id="KAK2639338.1"/>
    </source>
</evidence>
<dbReference type="Proteomes" id="UP001280121">
    <property type="component" value="Unassembled WGS sequence"/>
</dbReference>
<gene>
    <name evidence="2" type="ORF">Ddye_027133</name>
</gene>
<comment type="caution">
    <text evidence="2">The sequence shown here is derived from an EMBL/GenBank/DDBJ whole genome shotgun (WGS) entry which is preliminary data.</text>
</comment>
<dbReference type="EMBL" id="JANJYI010000008">
    <property type="protein sequence ID" value="KAK2639338.1"/>
    <property type="molecule type" value="Genomic_DNA"/>
</dbReference>
<dbReference type="InterPro" id="IPR045026">
    <property type="entry name" value="LIMYB"/>
</dbReference>
<dbReference type="PANTHER" id="PTHR47584">
    <property type="match status" value="1"/>
</dbReference>